<dbReference type="Proteomes" id="UP000887565">
    <property type="component" value="Unplaced"/>
</dbReference>
<dbReference type="AlphaFoldDB" id="A0A915IVT9"/>
<keyword evidence="1" id="KW-1185">Reference proteome</keyword>
<protein>
    <submittedName>
        <fullName evidence="2">Uncharacterized protein</fullName>
    </submittedName>
</protein>
<dbReference type="WBParaSite" id="nRc.2.0.1.t17515-RA">
    <property type="protein sequence ID" value="nRc.2.0.1.t17515-RA"/>
    <property type="gene ID" value="nRc.2.0.1.g17515"/>
</dbReference>
<sequence length="95" mass="10663">MGVERSRRPNQIKKIINVTLQETCTMYASMKAFSLIVELSHAFSGFLSIVSWIRHVSLCLNAAILNSKLYNDGNDVSPLNNGFVLKALLTKILFF</sequence>
<evidence type="ECO:0000313" key="2">
    <source>
        <dbReference type="WBParaSite" id="nRc.2.0.1.t17515-RA"/>
    </source>
</evidence>
<name>A0A915IVT9_ROMCU</name>
<reference evidence="2" key="1">
    <citation type="submission" date="2022-11" db="UniProtKB">
        <authorList>
            <consortium name="WormBaseParasite"/>
        </authorList>
    </citation>
    <scope>IDENTIFICATION</scope>
</reference>
<accession>A0A915IVT9</accession>
<organism evidence="1 2">
    <name type="scientific">Romanomermis culicivorax</name>
    <name type="common">Nematode worm</name>
    <dbReference type="NCBI Taxonomy" id="13658"/>
    <lineage>
        <taxon>Eukaryota</taxon>
        <taxon>Metazoa</taxon>
        <taxon>Ecdysozoa</taxon>
        <taxon>Nematoda</taxon>
        <taxon>Enoplea</taxon>
        <taxon>Dorylaimia</taxon>
        <taxon>Mermithida</taxon>
        <taxon>Mermithoidea</taxon>
        <taxon>Mermithidae</taxon>
        <taxon>Romanomermis</taxon>
    </lineage>
</organism>
<evidence type="ECO:0000313" key="1">
    <source>
        <dbReference type="Proteomes" id="UP000887565"/>
    </source>
</evidence>
<proteinExistence type="predicted"/>